<feature type="domain" description="C2H2-type" evidence="8">
    <location>
        <begin position="447"/>
        <end position="474"/>
    </location>
</feature>
<feature type="domain" description="C2H2-type" evidence="8">
    <location>
        <begin position="474"/>
        <end position="496"/>
    </location>
</feature>
<evidence type="ECO:0000259" key="8">
    <source>
        <dbReference type="PROSITE" id="PS50157"/>
    </source>
</evidence>
<sequence>MASKECRLCLRYEQNCVSLFAKRRGTNVAEMVRFCARVEISEDDGLPGDACGKCMEEALNAYLFVNKCRRSDAELRTAQANFKDDNEEAQSEANDQLTFNFTGVETRKLEIVENEEQVVNAVDCITPPDEDVEVDFQQVVTIPDGTETCSVFNEESVQYATTELEEDVEFTDQRKEVESCDSEIQDDGSLSHTERELSSEKMVEQEDEDDDDDQEFLVEYLDDNFKDDFTNAIEEVEGMQHDTEVLEDSETVQDGLYIICCGVRCKGVFNSLDEMKAHSAEVHLPQREPECAEKPYECNRCYTRFNSQKSLSMHSRKSQYCDFCSRIFVSLTEKRLHMQKVHGHLPLTAKKSTERICCGCHQQFATEQDLRNHGEEVHSIRKKAVDETKPFQCTVCYKLFRTFESLRIHQRFVYRQKNFTCTTCGQAFVTRSKLQNHELVHSDKRNFPCDKCSKSFKKEIDLKSHLLLHDEKREECTFCGLKFHRKSNLKMHMRKHQDIFFYACSECPRKFKNNSHLKEHFKVHSKQKPYGCRFCERSFSYCTDRSRHEMTHTGNYPFECTCLKKFARKTHYEKHVAHCQEISENEYRD</sequence>
<dbReference type="PANTHER" id="PTHR24381">
    <property type="entry name" value="ZINC FINGER PROTEIN"/>
    <property type="match status" value="1"/>
</dbReference>
<dbReference type="InterPro" id="IPR013087">
    <property type="entry name" value="Znf_C2H2_type"/>
</dbReference>
<evidence type="ECO:0000256" key="6">
    <source>
        <dbReference type="PROSITE-ProRule" id="PRU01263"/>
    </source>
</evidence>
<feature type="binding site" evidence="6">
    <location>
        <position position="54"/>
    </location>
    <ligand>
        <name>Zn(2+)</name>
        <dbReference type="ChEBI" id="CHEBI:29105"/>
    </ligand>
</feature>
<dbReference type="PANTHER" id="PTHR24381:SF445">
    <property type="entry name" value="GASTRULA ZINC FINGER PROTEIN XLCGF28.1-LIKE-RELATED"/>
    <property type="match status" value="1"/>
</dbReference>
<dbReference type="EnsemblMetazoa" id="AALFPA23_003608.R4075">
    <property type="protein sequence ID" value="AALFPA23_003608.P4075"/>
    <property type="gene ID" value="AALFPA23_003608"/>
</dbReference>
<evidence type="ECO:0000256" key="2">
    <source>
        <dbReference type="ARBA" id="ARBA00022737"/>
    </source>
</evidence>
<feature type="domain" description="C2H2-type" evidence="8">
    <location>
        <begin position="355"/>
        <end position="383"/>
    </location>
</feature>
<evidence type="ECO:0000256" key="3">
    <source>
        <dbReference type="ARBA" id="ARBA00022771"/>
    </source>
</evidence>
<dbReference type="Pfam" id="PF00096">
    <property type="entry name" value="zf-C2H2"/>
    <property type="match status" value="4"/>
</dbReference>
<feature type="domain" description="C2H2-type" evidence="8">
    <location>
        <begin position="530"/>
        <end position="557"/>
    </location>
</feature>
<dbReference type="InterPro" id="IPR036236">
    <property type="entry name" value="Znf_C2H2_sf"/>
</dbReference>
<dbReference type="Proteomes" id="UP000069940">
    <property type="component" value="Unassembled WGS sequence"/>
</dbReference>
<reference evidence="11" key="1">
    <citation type="journal article" date="2015" name="Proc. Natl. Acad. Sci. U.S.A.">
        <title>Genome sequence of the Asian Tiger mosquito, Aedes albopictus, reveals insights into its biology, genetics, and evolution.</title>
        <authorList>
            <person name="Chen X.G."/>
            <person name="Jiang X."/>
            <person name="Gu J."/>
            <person name="Xu M."/>
            <person name="Wu Y."/>
            <person name="Deng Y."/>
            <person name="Zhang C."/>
            <person name="Bonizzoni M."/>
            <person name="Dermauw W."/>
            <person name="Vontas J."/>
            <person name="Armbruster P."/>
            <person name="Huang X."/>
            <person name="Yang Y."/>
            <person name="Zhang H."/>
            <person name="He W."/>
            <person name="Peng H."/>
            <person name="Liu Y."/>
            <person name="Wu K."/>
            <person name="Chen J."/>
            <person name="Lirakis M."/>
            <person name="Topalis P."/>
            <person name="Van Leeuwen T."/>
            <person name="Hall A.B."/>
            <person name="Jiang X."/>
            <person name="Thorpe C."/>
            <person name="Mueller R.L."/>
            <person name="Sun C."/>
            <person name="Waterhouse R.M."/>
            <person name="Yan G."/>
            <person name="Tu Z.J."/>
            <person name="Fang X."/>
            <person name="James A.A."/>
        </authorList>
    </citation>
    <scope>NUCLEOTIDE SEQUENCE [LARGE SCALE GENOMIC DNA]</scope>
    <source>
        <strain evidence="11">Foshan</strain>
    </source>
</reference>
<dbReference type="Pfam" id="PF07776">
    <property type="entry name" value="zf-AD"/>
    <property type="match status" value="1"/>
</dbReference>
<dbReference type="SUPFAM" id="SSF57716">
    <property type="entry name" value="Glucocorticoid receptor-like (DNA-binding domain)"/>
    <property type="match status" value="1"/>
</dbReference>
<dbReference type="GeneID" id="109425150"/>
<keyword evidence="3 5" id="KW-0863">Zinc-finger</keyword>
<dbReference type="Gene3D" id="3.30.160.60">
    <property type="entry name" value="Classic Zinc Finger"/>
    <property type="match status" value="7"/>
</dbReference>
<protein>
    <recommendedName>
        <fullName evidence="12">C2h2-type zn-finger protein</fullName>
    </recommendedName>
</protein>
<feature type="binding site" evidence="6">
    <location>
        <position position="9"/>
    </location>
    <ligand>
        <name>Zn(2+)</name>
        <dbReference type="ChEBI" id="CHEBI:29105"/>
    </ligand>
</feature>
<dbReference type="InterPro" id="IPR012934">
    <property type="entry name" value="Znf_AD"/>
</dbReference>
<evidence type="ECO:0000256" key="7">
    <source>
        <dbReference type="SAM" id="MobiDB-lite"/>
    </source>
</evidence>
<accession>A0ABM1XWV4</accession>
<reference evidence="10" key="2">
    <citation type="submission" date="2025-05" db="UniProtKB">
        <authorList>
            <consortium name="EnsemblMetazoa"/>
        </authorList>
    </citation>
    <scope>IDENTIFICATION</scope>
    <source>
        <strain evidence="10">Foshan</strain>
    </source>
</reference>
<keyword evidence="4 6" id="KW-0862">Zinc</keyword>
<evidence type="ECO:0000313" key="11">
    <source>
        <dbReference type="Proteomes" id="UP000069940"/>
    </source>
</evidence>
<proteinExistence type="predicted"/>
<evidence type="ECO:0000259" key="9">
    <source>
        <dbReference type="PROSITE" id="PS51915"/>
    </source>
</evidence>
<dbReference type="SUPFAM" id="SSF57667">
    <property type="entry name" value="beta-beta-alpha zinc fingers"/>
    <property type="match status" value="5"/>
</dbReference>
<keyword evidence="1 6" id="KW-0479">Metal-binding</keyword>
<dbReference type="SMART" id="SM00355">
    <property type="entry name" value="ZnF_C2H2"/>
    <property type="match status" value="10"/>
</dbReference>
<feature type="domain" description="C2H2-type" evidence="8">
    <location>
        <begin position="391"/>
        <end position="419"/>
    </location>
</feature>
<evidence type="ECO:0000256" key="4">
    <source>
        <dbReference type="ARBA" id="ARBA00022833"/>
    </source>
</evidence>
<feature type="binding site" evidence="6">
    <location>
        <position position="6"/>
    </location>
    <ligand>
        <name>Zn(2+)</name>
        <dbReference type="ChEBI" id="CHEBI:29105"/>
    </ligand>
</feature>
<dbReference type="RefSeq" id="XP_019555931.3">
    <property type="nucleotide sequence ID" value="XM_019700386.3"/>
</dbReference>
<feature type="domain" description="C2H2-type" evidence="8">
    <location>
        <begin position="502"/>
        <end position="529"/>
    </location>
</feature>
<dbReference type="PROSITE" id="PS51915">
    <property type="entry name" value="ZAD"/>
    <property type="match status" value="1"/>
</dbReference>
<feature type="binding site" evidence="6">
    <location>
        <position position="51"/>
    </location>
    <ligand>
        <name>Zn(2+)</name>
        <dbReference type="ChEBI" id="CHEBI:29105"/>
    </ligand>
</feature>
<evidence type="ECO:0000313" key="10">
    <source>
        <dbReference type="EnsemblMetazoa" id="AALFPA23_003608.P4075"/>
    </source>
</evidence>
<evidence type="ECO:0008006" key="12">
    <source>
        <dbReference type="Google" id="ProtNLM"/>
    </source>
</evidence>
<name>A0ABM1XWV4_AEDAL</name>
<keyword evidence="11" id="KW-1185">Reference proteome</keyword>
<feature type="compositionally biased region" description="Basic and acidic residues" evidence="7">
    <location>
        <begin position="192"/>
        <end position="204"/>
    </location>
</feature>
<feature type="domain" description="ZAD" evidence="9">
    <location>
        <begin position="4"/>
        <end position="78"/>
    </location>
</feature>
<keyword evidence="2" id="KW-0677">Repeat</keyword>
<feature type="region of interest" description="Disordered" evidence="7">
    <location>
        <begin position="171"/>
        <end position="211"/>
    </location>
</feature>
<feature type="domain" description="C2H2-type" evidence="8">
    <location>
        <begin position="419"/>
        <end position="446"/>
    </location>
</feature>
<evidence type="ECO:0000256" key="5">
    <source>
        <dbReference type="PROSITE-ProRule" id="PRU00042"/>
    </source>
</evidence>
<organism evidence="10 11">
    <name type="scientific">Aedes albopictus</name>
    <name type="common">Asian tiger mosquito</name>
    <name type="synonym">Stegomyia albopicta</name>
    <dbReference type="NCBI Taxonomy" id="7160"/>
    <lineage>
        <taxon>Eukaryota</taxon>
        <taxon>Metazoa</taxon>
        <taxon>Ecdysozoa</taxon>
        <taxon>Arthropoda</taxon>
        <taxon>Hexapoda</taxon>
        <taxon>Insecta</taxon>
        <taxon>Pterygota</taxon>
        <taxon>Neoptera</taxon>
        <taxon>Endopterygota</taxon>
        <taxon>Diptera</taxon>
        <taxon>Nematocera</taxon>
        <taxon>Culicoidea</taxon>
        <taxon>Culicidae</taxon>
        <taxon>Culicinae</taxon>
        <taxon>Aedini</taxon>
        <taxon>Aedes</taxon>
        <taxon>Stegomyia</taxon>
    </lineage>
</organism>
<dbReference type="PROSITE" id="PS00028">
    <property type="entry name" value="ZINC_FINGER_C2H2_1"/>
    <property type="match status" value="6"/>
</dbReference>
<dbReference type="PROSITE" id="PS50157">
    <property type="entry name" value="ZINC_FINGER_C2H2_2"/>
    <property type="match status" value="7"/>
</dbReference>
<dbReference type="SMART" id="SM00868">
    <property type="entry name" value="zf-AD"/>
    <property type="match status" value="2"/>
</dbReference>
<evidence type="ECO:0000256" key="1">
    <source>
        <dbReference type="ARBA" id="ARBA00022723"/>
    </source>
</evidence>